<keyword evidence="2" id="KW-1185">Reference proteome</keyword>
<comment type="caution">
    <text evidence="1">The sequence shown here is derived from an EMBL/GenBank/DDBJ whole genome shotgun (WGS) entry which is preliminary data.</text>
</comment>
<organism evidence="1 2">
    <name type="scientific">Streptomyces mirabilis</name>
    <dbReference type="NCBI Taxonomy" id="68239"/>
    <lineage>
        <taxon>Bacteria</taxon>
        <taxon>Bacillati</taxon>
        <taxon>Actinomycetota</taxon>
        <taxon>Actinomycetes</taxon>
        <taxon>Kitasatosporales</taxon>
        <taxon>Streptomycetaceae</taxon>
        <taxon>Streptomyces</taxon>
    </lineage>
</organism>
<name>A0ABU3V550_9ACTN</name>
<dbReference type="Proteomes" id="UP001257627">
    <property type="component" value="Unassembled WGS sequence"/>
</dbReference>
<dbReference type="Gene3D" id="3.90.176.10">
    <property type="entry name" value="Toxin ADP-ribosyltransferase, Chain A, domain 1"/>
    <property type="match status" value="1"/>
</dbReference>
<geneLocation type="plasmid" evidence="1">
    <name>unnamed1</name>
</geneLocation>
<reference evidence="1 2" key="1">
    <citation type="submission" date="2023-02" db="EMBL/GenBank/DDBJ databases">
        <authorList>
            <person name="Maleckis M."/>
        </authorList>
    </citation>
    <scope>NUCLEOTIDE SEQUENCE [LARGE SCALE GENOMIC DNA]</scope>
    <source>
        <strain evidence="1 2">P8-A2</strain>
        <plasmid evidence="1">unnamed1</plasmid>
    </source>
</reference>
<dbReference type="RefSeq" id="WP_266944148.1">
    <property type="nucleotide sequence ID" value="NZ_JAPEMK010000002.1"/>
</dbReference>
<sequence>MHQHGPDVVVEVLRCGLWVRGAAEPAHAGPRTLPVDESHERVLYDDGDPRTAPALRQLAQDIALRVTADYSVPVEVSGVHLEAPPSRPATLGDFPLAVRPTAAPTVSVEDFAPARPTAAEAGSLTVDDQLRATWSEAYEPCVVFAQELLRRHPALRGDQSPEEAARELAALRLYLLHDGHPLVPSALDADGGLADALGRRLTSGLRKLPAFTGPVTLRVQLADNDLARYAAHSTATATDWCAGTISGWPGRPGNTDLVILSTAGRRTALLEAGDPDVVLFPPGTRFARLRAETGRRNAVLLRELDGPAAAACDSSADRRAVQQLGRALTAWRKDESFDVVRTGTLSALLRAPTPSTIARNPADKAGTASG</sequence>
<protein>
    <submittedName>
        <fullName evidence="1">Uncharacterized protein</fullName>
    </submittedName>
</protein>
<proteinExistence type="predicted"/>
<gene>
    <name evidence="1" type="ORF">PU648_55490</name>
</gene>
<evidence type="ECO:0000313" key="1">
    <source>
        <dbReference type="EMBL" id="MDU9001301.1"/>
    </source>
</evidence>
<keyword evidence="1" id="KW-0614">Plasmid</keyword>
<accession>A0ABU3V550</accession>
<evidence type="ECO:0000313" key="2">
    <source>
        <dbReference type="Proteomes" id="UP001257627"/>
    </source>
</evidence>
<dbReference type="EMBL" id="JARAKF010000003">
    <property type="protein sequence ID" value="MDU9001301.1"/>
    <property type="molecule type" value="Genomic_DNA"/>
</dbReference>